<gene>
    <name evidence="1" type="ORF">CR513_57440</name>
</gene>
<dbReference type="EMBL" id="QJKJ01014576">
    <property type="protein sequence ID" value="RDX64049.1"/>
    <property type="molecule type" value="Genomic_DNA"/>
</dbReference>
<dbReference type="AlphaFoldDB" id="A0A371EDF8"/>
<accession>A0A371EDF8</accession>
<organism evidence="1 2">
    <name type="scientific">Mucuna pruriens</name>
    <name type="common">Velvet bean</name>
    <name type="synonym">Dolichos pruriens</name>
    <dbReference type="NCBI Taxonomy" id="157652"/>
    <lineage>
        <taxon>Eukaryota</taxon>
        <taxon>Viridiplantae</taxon>
        <taxon>Streptophyta</taxon>
        <taxon>Embryophyta</taxon>
        <taxon>Tracheophyta</taxon>
        <taxon>Spermatophyta</taxon>
        <taxon>Magnoliopsida</taxon>
        <taxon>eudicotyledons</taxon>
        <taxon>Gunneridae</taxon>
        <taxon>Pentapetalae</taxon>
        <taxon>rosids</taxon>
        <taxon>fabids</taxon>
        <taxon>Fabales</taxon>
        <taxon>Fabaceae</taxon>
        <taxon>Papilionoideae</taxon>
        <taxon>50 kb inversion clade</taxon>
        <taxon>NPAAA clade</taxon>
        <taxon>indigoferoid/millettioid clade</taxon>
        <taxon>Phaseoleae</taxon>
        <taxon>Mucuna</taxon>
    </lineage>
</organism>
<reference evidence="1" key="1">
    <citation type="submission" date="2018-05" db="EMBL/GenBank/DDBJ databases">
        <title>Draft genome of Mucuna pruriens seed.</title>
        <authorList>
            <person name="Nnadi N.E."/>
            <person name="Vos R."/>
            <person name="Hasami M.H."/>
            <person name="Devisetty U.K."/>
            <person name="Aguiy J.C."/>
        </authorList>
    </citation>
    <scope>NUCLEOTIDE SEQUENCE [LARGE SCALE GENOMIC DNA]</scope>
    <source>
        <strain evidence="1">JCA_2017</strain>
    </source>
</reference>
<evidence type="ECO:0000313" key="2">
    <source>
        <dbReference type="Proteomes" id="UP000257109"/>
    </source>
</evidence>
<keyword evidence="2" id="KW-1185">Reference proteome</keyword>
<dbReference type="Proteomes" id="UP000257109">
    <property type="component" value="Unassembled WGS sequence"/>
</dbReference>
<feature type="non-terminal residue" evidence="1">
    <location>
        <position position="1"/>
    </location>
</feature>
<sequence length="101" mass="11939">MTNRKGKELNNNGIIEKRRSKSIESSTNVNLREEACKQIARFFYNNTITLEVAKSEDFQKMCYLWLRSRNQWRRIKLIGRKQVFLKSVDASDMCKTVDGIF</sequence>
<proteinExistence type="predicted"/>
<protein>
    <submittedName>
        <fullName evidence="1">Uncharacterized protein</fullName>
    </submittedName>
</protein>
<comment type="caution">
    <text evidence="1">The sequence shown here is derived from an EMBL/GenBank/DDBJ whole genome shotgun (WGS) entry which is preliminary data.</text>
</comment>
<evidence type="ECO:0000313" key="1">
    <source>
        <dbReference type="EMBL" id="RDX64049.1"/>
    </source>
</evidence>
<name>A0A371EDF8_MUCPR</name>